<organism evidence="1 2">
    <name type="scientific">Stylosanthes scabra</name>
    <dbReference type="NCBI Taxonomy" id="79078"/>
    <lineage>
        <taxon>Eukaryota</taxon>
        <taxon>Viridiplantae</taxon>
        <taxon>Streptophyta</taxon>
        <taxon>Embryophyta</taxon>
        <taxon>Tracheophyta</taxon>
        <taxon>Spermatophyta</taxon>
        <taxon>Magnoliopsida</taxon>
        <taxon>eudicotyledons</taxon>
        <taxon>Gunneridae</taxon>
        <taxon>Pentapetalae</taxon>
        <taxon>rosids</taxon>
        <taxon>fabids</taxon>
        <taxon>Fabales</taxon>
        <taxon>Fabaceae</taxon>
        <taxon>Papilionoideae</taxon>
        <taxon>50 kb inversion clade</taxon>
        <taxon>dalbergioids sensu lato</taxon>
        <taxon>Dalbergieae</taxon>
        <taxon>Pterocarpus clade</taxon>
        <taxon>Stylosanthes</taxon>
    </lineage>
</organism>
<reference evidence="1 2" key="1">
    <citation type="journal article" date="2023" name="Plants (Basel)">
        <title>Bridging the Gap: Combining Genomics and Transcriptomics Approaches to Understand Stylosanthes scabra, an Orphan Legume from the Brazilian Caatinga.</title>
        <authorList>
            <person name="Ferreira-Neto J.R.C."/>
            <person name="da Silva M.D."/>
            <person name="Binneck E."/>
            <person name="de Melo N.F."/>
            <person name="da Silva R.H."/>
            <person name="de Melo A.L.T.M."/>
            <person name="Pandolfi V."/>
            <person name="Bustamante F.O."/>
            <person name="Brasileiro-Vidal A.C."/>
            <person name="Benko-Iseppon A.M."/>
        </authorList>
    </citation>
    <scope>NUCLEOTIDE SEQUENCE [LARGE SCALE GENOMIC DNA]</scope>
    <source>
        <tissue evidence="1">Leaves</tissue>
    </source>
</reference>
<evidence type="ECO:0000313" key="1">
    <source>
        <dbReference type="EMBL" id="MED6123364.1"/>
    </source>
</evidence>
<proteinExistence type="predicted"/>
<dbReference type="Proteomes" id="UP001341840">
    <property type="component" value="Unassembled WGS sequence"/>
</dbReference>
<dbReference type="EMBL" id="JASCZI010030526">
    <property type="protein sequence ID" value="MED6123364.1"/>
    <property type="molecule type" value="Genomic_DNA"/>
</dbReference>
<sequence length="186" mass="20493">MGSCPFPPKFGPYTNSVHIHDTARFLGNQVQTHNESECSSQRNEEEVLVVHEGDLSKETRCNPLTKAIRTKGICEIGGLYFKNDDNDEVLATIGGTRNVGAETQGAKLMKSKNDEEGNLSGSSDEDVPLRVLSAKLKNSDDNVPLASLVGSKNLMKGGEQAHSKKKKVKKGRRWLMLESRILEKRV</sequence>
<gene>
    <name evidence="1" type="ORF">PIB30_048483</name>
</gene>
<comment type="caution">
    <text evidence="1">The sequence shown here is derived from an EMBL/GenBank/DDBJ whole genome shotgun (WGS) entry which is preliminary data.</text>
</comment>
<keyword evidence="2" id="KW-1185">Reference proteome</keyword>
<protein>
    <submittedName>
        <fullName evidence="1">Uncharacterized protein</fullName>
    </submittedName>
</protein>
<accession>A0ABU6RHM7</accession>
<name>A0ABU6RHM7_9FABA</name>
<evidence type="ECO:0000313" key="2">
    <source>
        <dbReference type="Proteomes" id="UP001341840"/>
    </source>
</evidence>